<dbReference type="FunFam" id="2.40.10.10:FF:000002">
    <property type="entry name" value="Transmembrane protease serine"/>
    <property type="match status" value="1"/>
</dbReference>
<reference evidence="7 8" key="1">
    <citation type="journal article" date="2009" name="Stand. Genomic Sci.">
        <title>Complete genome sequence of Stackebrandtia nassauensis type strain (LLR-40K-21).</title>
        <authorList>
            <person name="Munk C."/>
            <person name="Lapidus A."/>
            <person name="Copeland A."/>
            <person name="Jando M."/>
            <person name="Mayilraj S."/>
            <person name="Glavina Del Rio T."/>
            <person name="Nolan M."/>
            <person name="Chen F."/>
            <person name="Lucas S."/>
            <person name="Tice H."/>
            <person name="Cheng J.F."/>
            <person name="Han C."/>
            <person name="Detter J.C."/>
            <person name="Bruce D."/>
            <person name="Goodwin L."/>
            <person name="Chain P."/>
            <person name="Pitluck S."/>
            <person name="Goker M."/>
            <person name="Ovchinikova G."/>
            <person name="Pati A."/>
            <person name="Ivanova N."/>
            <person name="Mavromatis K."/>
            <person name="Chen A."/>
            <person name="Palaniappan K."/>
            <person name="Land M."/>
            <person name="Hauser L."/>
            <person name="Chang Y.J."/>
            <person name="Jeffries C.D."/>
            <person name="Bristow J."/>
            <person name="Eisen J.A."/>
            <person name="Markowitz V."/>
            <person name="Hugenholtz P."/>
            <person name="Kyrpides N.C."/>
            <person name="Klenk H.P."/>
        </authorList>
    </citation>
    <scope>NUCLEOTIDE SEQUENCE [LARGE SCALE GENOMIC DNA]</scope>
    <source>
        <strain evidence="8">DSM 44728 / CIP 108903 / NRRL B-16338 / NBRC 102104 / LLR-40K-21</strain>
    </source>
</reference>
<dbReference type="AlphaFoldDB" id="D3Q3C3"/>
<keyword evidence="5" id="KW-1015">Disulfide bond</keyword>
<dbReference type="PRINTS" id="PR00722">
    <property type="entry name" value="CHYMOTRYPSIN"/>
</dbReference>
<dbReference type="SUPFAM" id="SSF50494">
    <property type="entry name" value="Trypsin-like serine proteases"/>
    <property type="match status" value="1"/>
</dbReference>
<dbReference type="InterPro" id="IPR050127">
    <property type="entry name" value="Serine_Proteases_S1"/>
</dbReference>
<dbReference type="InterPro" id="IPR018114">
    <property type="entry name" value="TRYPSIN_HIS"/>
</dbReference>
<evidence type="ECO:0000256" key="3">
    <source>
        <dbReference type="ARBA" id="ARBA00022670"/>
    </source>
</evidence>
<dbReference type="CDD" id="cd00190">
    <property type="entry name" value="Tryp_SPc"/>
    <property type="match status" value="1"/>
</dbReference>
<dbReference type="KEGG" id="sna:Snas_2275"/>
<evidence type="ECO:0000313" key="8">
    <source>
        <dbReference type="Proteomes" id="UP000000844"/>
    </source>
</evidence>
<keyword evidence="3" id="KW-0645">Protease</keyword>
<keyword evidence="2" id="KW-0964">Secreted</keyword>
<keyword evidence="8" id="KW-1185">Reference proteome</keyword>
<dbReference type="InterPro" id="IPR009003">
    <property type="entry name" value="Peptidase_S1_PA"/>
</dbReference>
<dbReference type="GO" id="GO:0006508">
    <property type="term" value="P:proteolysis"/>
    <property type="evidence" value="ECO:0007669"/>
    <property type="project" value="UniProtKB-KW"/>
</dbReference>
<accession>D3Q3C3</accession>
<dbReference type="InterPro" id="IPR001254">
    <property type="entry name" value="Trypsin_dom"/>
</dbReference>
<feature type="domain" description="Peptidase S1" evidence="6">
    <location>
        <begin position="53"/>
        <end position="278"/>
    </location>
</feature>
<dbReference type="GO" id="GO:0005615">
    <property type="term" value="C:extracellular space"/>
    <property type="evidence" value="ECO:0007669"/>
    <property type="project" value="TreeGrafter"/>
</dbReference>
<evidence type="ECO:0000256" key="5">
    <source>
        <dbReference type="ARBA" id="ARBA00023157"/>
    </source>
</evidence>
<dbReference type="PROSITE" id="PS00134">
    <property type="entry name" value="TRYPSIN_HIS"/>
    <property type="match status" value="1"/>
</dbReference>
<sequence length="288" mass="30517">MARPIRVFCFVDKQRRTVSRLVAGVAVVTSAVAVVWAATDVSAEEARDVESKIAGGQLAEDGRFPWMAAITTAEEPDVGYCGGTLIADDVVLTAGHCFDDLSPAELVVRHGDVTLAKADRYAIADVVVAEGYDHDLQYDWAVVKLAEPVADAEPLPLAATDDEDWSTFEIAGWGVTGHTAPSPDLRWAEVPYIDDTECGALNEDSEFFPKTQLCAGELEGEEVNACPVDSGGPLMAEVDGRTVLAGIVSWGSDCYETPEPGVYASVGAQIDDIRAAVDEAGGKPPACR</sequence>
<dbReference type="Gene3D" id="2.40.10.10">
    <property type="entry name" value="Trypsin-like serine proteases"/>
    <property type="match status" value="1"/>
</dbReference>
<evidence type="ECO:0000256" key="1">
    <source>
        <dbReference type="ARBA" id="ARBA00004613"/>
    </source>
</evidence>
<dbReference type="Pfam" id="PF00089">
    <property type="entry name" value="Trypsin"/>
    <property type="match status" value="1"/>
</dbReference>
<dbReference type="SMART" id="SM00020">
    <property type="entry name" value="Tryp_SPc"/>
    <property type="match status" value="1"/>
</dbReference>
<evidence type="ECO:0000256" key="4">
    <source>
        <dbReference type="ARBA" id="ARBA00022801"/>
    </source>
</evidence>
<dbReference type="HOGENOM" id="CLU_006842_0_4_11"/>
<organism evidence="7 8">
    <name type="scientific">Stackebrandtia nassauensis (strain DSM 44728 / CIP 108903 / NRRL B-16338 / NBRC 102104 / LLR-40K-21)</name>
    <dbReference type="NCBI Taxonomy" id="446470"/>
    <lineage>
        <taxon>Bacteria</taxon>
        <taxon>Bacillati</taxon>
        <taxon>Actinomycetota</taxon>
        <taxon>Actinomycetes</taxon>
        <taxon>Glycomycetales</taxon>
        <taxon>Glycomycetaceae</taxon>
        <taxon>Stackebrandtia</taxon>
    </lineage>
</organism>
<dbReference type="InterPro" id="IPR001314">
    <property type="entry name" value="Peptidase_S1A"/>
</dbReference>
<gene>
    <name evidence="7" type="ordered locus">Snas_2275</name>
</gene>
<evidence type="ECO:0000313" key="7">
    <source>
        <dbReference type="EMBL" id="ADD41964.1"/>
    </source>
</evidence>
<dbReference type="EMBL" id="CP001778">
    <property type="protein sequence ID" value="ADD41964.1"/>
    <property type="molecule type" value="Genomic_DNA"/>
</dbReference>
<proteinExistence type="predicted"/>
<dbReference type="eggNOG" id="COG5640">
    <property type="taxonomic scope" value="Bacteria"/>
</dbReference>
<dbReference type="GO" id="GO:0004252">
    <property type="term" value="F:serine-type endopeptidase activity"/>
    <property type="evidence" value="ECO:0007669"/>
    <property type="project" value="InterPro"/>
</dbReference>
<dbReference type="InterPro" id="IPR043504">
    <property type="entry name" value="Peptidase_S1_PA_chymotrypsin"/>
</dbReference>
<evidence type="ECO:0000256" key="2">
    <source>
        <dbReference type="ARBA" id="ARBA00022525"/>
    </source>
</evidence>
<comment type="subcellular location">
    <subcellularLocation>
        <location evidence="1">Secreted</location>
    </subcellularLocation>
</comment>
<keyword evidence="4" id="KW-0378">Hydrolase</keyword>
<dbReference type="PROSITE" id="PS50240">
    <property type="entry name" value="TRYPSIN_DOM"/>
    <property type="match status" value="1"/>
</dbReference>
<dbReference type="PANTHER" id="PTHR24264:SF65">
    <property type="entry name" value="SRCR DOMAIN-CONTAINING PROTEIN"/>
    <property type="match status" value="1"/>
</dbReference>
<name>D3Q3C3_STANL</name>
<dbReference type="Proteomes" id="UP000000844">
    <property type="component" value="Chromosome"/>
</dbReference>
<protein>
    <submittedName>
        <fullName evidence="7">Peptidase S1 and S6 chymotrypsin/Hap</fullName>
    </submittedName>
</protein>
<dbReference type="PANTHER" id="PTHR24264">
    <property type="entry name" value="TRYPSIN-RELATED"/>
    <property type="match status" value="1"/>
</dbReference>
<dbReference type="STRING" id="446470.Snas_2275"/>
<evidence type="ECO:0000259" key="6">
    <source>
        <dbReference type="PROSITE" id="PS50240"/>
    </source>
</evidence>